<evidence type="ECO:0000313" key="2">
    <source>
        <dbReference type="EMBL" id="PQM54269.1"/>
    </source>
</evidence>
<dbReference type="Pfam" id="PF06094">
    <property type="entry name" value="GGACT"/>
    <property type="match status" value="1"/>
</dbReference>
<dbReference type="InterPro" id="IPR036568">
    <property type="entry name" value="GGCT-like_sf"/>
</dbReference>
<protein>
    <submittedName>
        <fullName evidence="2">Gamma-glutamylcyclotransferase</fullName>
    </submittedName>
</protein>
<organism evidence="2 3">
    <name type="scientific">Mycolicibacter virginiensis</name>
    <dbReference type="NCBI Taxonomy" id="1795032"/>
    <lineage>
        <taxon>Bacteria</taxon>
        <taxon>Bacillati</taxon>
        <taxon>Actinomycetota</taxon>
        <taxon>Actinomycetes</taxon>
        <taxon>Mycobacteriales</taxon>
        <taxon>Mycobacteriaceae</taxon>
        <taxon>Mycolicibacter</taxon>
    </lineage>
</organism>
<dbReference type="RefSeq" id="WP_105294358.1">
    <property type="nucleotide sequence ID" value="NZ_CP092430.2"/>
</dbReference>
<dbReference type="SUPFAM" id="SSF110857">
    <property type="entry name" value="Gamma-glutamyl cyclotransferase-like"/>
    <property type="match status" value="1"/>
</dbReference>
<dbReference type="Proteomes" id="UP000237911">
    <property type="component" value="Unassembled WGS sequence"/>
</dbReference>
<evidence type="ECO:0000313" key="3">
    <source>
        <dbReference type="Proteomes" id="UP000237911"/>
    </source>
</evidence>
<dbReference type="InterPro" id="IPR009288">
    <property type="entry name" value="AIG2-like_dom"/>
</dbReference>
<dbReference type="InterPro" id="IPR013024">
    <property type="entry name" value="GGCT-like"/>
</dbReference>
<gene>
    <name evidence="2" type="ORF">C5U48_00100</name>
</gene>
<comment type="caution">
    <text evidence="2">The sequence shown here is derived from an EMBL/GenBank/DDBJ whole genome shotgun (WGS) entry which is preliminary data.</text>
</comment>
<dbReference type="AlphaFoldDB" id="A0A9X7ISX1"/>
<dbReference type="CDD" id="cd06661">
    <property type="entry name" value="GGCT_like"/>
    <property type="match status" value="1"/>
</dbReference>
<accession>A0A9X7ISX1</accession>
<sequence>MNTELLFSYGTLQLPEVQRSTFGREPDGRPDAIIGYDLDYVTITDPHVVAVSGADRHPILRPSDTPDAAVPGTVFAISTAELAAADEYEVDAYRRISVPLRSGAQAWVYVFAG</sequence>
<name>A0A9X7ISX1_9MYCO</name>
<evidence type="ECO:0000259" key="1">
    <source>
        <dbReference type="Pfam" id="PF06094"/>
    </source>
</evidence>
<feature type="domain" description="Gamma-glutamylcyclotransferase AIG2-like" evidence="1">
    <location>
        <begin position="6"/>
        <end position="111"/>
    </location>
</feature>
<keyword evidence="3" id="KW-1185">Reference proteome</keyword>
<dbReference type="EMBL" id="PUEV01000001">
    <property type="protein sequence ID" value="PQM54269.1"/>
    <property type="molecule type" value="Genomic_DNA"/>
</dbReference>
<reference evidence="2 3" key="1">
    <citation type="submission" date="2018-02" db="EMBL/GenBank/DDBJ databases">
        <title>Draft genome sequence of Mycobacterium virginiense isolated from mud of a swine farm in Japan.</title>
        <authorList>
            <person name="Ohya K."/>
        </authorList>
    </citation>
    <scope>NUCLEOTIDE SEQUENCE [LARGE SCALE GENOMIC DNA]</scope>
    <source>
        <strain evidence="2 3">GF75</strain>
    </source>
</reference>
<proteinExistence type="predicted"/>
<dbReference type="Gene3D" id="3.10.490.10">
    <property type="entry name" value="Gamma-glutamyl cyclotransferase-like"/>
    <property type="match status" value="1"/>
</dbReference>